<gene>
    <name evidence="1" type="ORF">B0A65_16685</name>
</gene>
<proteinExistence type="predicted"/>
<reference evidence="1 2" key="1">
    <citation type="submission" date="2016-11" db="EMBL/GenBank/DDBJ databases">
        <title>Whole genomes of Flavobacteriaceae.</title>
        <authorList>
            <person name="Stine C."/>
            <person name="Li C."/>
            <person name="Tadesse D."/>
        </authorList>
    </citation>
    <scope>NUCLEOTIDE SEQUENCE [LARGE SCALE GENOMIC DNA]</scope>
    <source>
        <strain evidence="1 2">DSM 15937</strain>
    </source>
</reference>
<dbReference type="Proteomes" id="UP000198382">
    <property type="component" value="Unassembled WGS sequence"/>
</dbReference>
<accession>A0ABX4BLZ8</accession>
<name>A0ABX4BLZ8_FLAFR</name>
<evidence type="ECO:0000313" key="1">
    <source>
        <dbReference type="EMBL" id="OXA77291.1"/>
    </source>
</evidence>
<evidence type="ECO:0000313" key="2">
    <source>
        <dbReference type="Proteomes" id="UP000198382"/>
    </source>
</evidence>
<sequence length="61" mass="7327">MLFSKFWTINKILPRANILKFTSNNLKHTKKIIKYNLSFNIKKKAPNIWSFSCLSKMIIFY</sequence>
<comment type="caution">
    <text evidence="1">The sequence shown here is derived from an EMBL/GenBank/DDBJ whole genome shotgun (WGS) entry which is preliminary data.</text>
</comment>
<organism evidence="1 2">
    <name type="scientific">Flavobacterium frigidimaris</name>
    <dbReference type="NCBI Taxonomy" id="262320"/>
    <lineage>
        <taxon>Bacteria</taxon>
        <taxon>Pseudomonadati</taxon>
        <taxon>Bacteroidota</taxon>
        <taxon>Flavobacteriia</taxon>
        <taxon>Flavobacteriales</taxon>
        <taxon>Flavobacteriaceae</taxon>
        <taxon>Flavobacterium</taxon>
    </lineage>
</organism>
<keyword evidence="2" id="KW-1185">Reference proteome</keyword>
<protein>
    <submittedName>
        <fullName evidence="1">Uncharacterized protein</fullName>
    </submittedName>
</protein>
<dbReference type="EMBL" id="MUGV01000029">
    <property type="protein sequence ID" value="OXA77291.1"/>
    <property type="molecule type" value="Genomic_DNA"/>
</dbReference>